<proteinExistence type="predicted"/>
<organism evidence="3 4">
    <name type="scientific">Gulo gulo</name>
    <name type="common">Wolverine</name>
    <name type="synonym">Gluton</name>
    <dbReference type="NCBI Taxonomy" id="48420"/>
    <lineage>
        <taxon>Eukaryota</taxon>
        <taxon>Metazoa</taxon>
        <taxon>Chordata</taxon>
        <taxon>Craniata</taxon>
        <taxon>Vertebrata</taxon>
        <taxon>Euteleostomi</taxon>
        <taxon>Mammalia</taxon>
        <taxon>Eutheria</taxon>
        <taxon>Laurasiatheria</taxon>
        <taxon>Carnivora</taxon>
        <taxon>Caniformia</taxon>
        <taxon>Musteloidea</taxon>
        <taxon>Mustelidae</taxon>
        <taxon>Guloninae</taxon>
        <taxon>Gulo</taxon>
    </lineage>
</organism>
<comment type="caution">
    <text evidence="3">The sequence shown here is derived from an EMBL/GenBank/DDBJ whole genome shotgun (WGS) entry which is preliminary data.</text>
</comment>
<evidence type="ECO:0000313" key="4">
    <source>
        <dbReference type="Proteomes" id="UP000269945"/>
    </source>
</evidence>
<name>A0A9X9Q853_GULGU</name>
<keyword evidence="2" id="KW-0732">Signal</keyword>
<keyword evidence="4" id="KW-1185">Reference proteome</keyword>
<feature type="region of interest" description="Disordered" evidence="1">
    <location>
        <begin position="48"/>
        <end position="86"/>
    </location>
</feature>
<evidence type="ECO:0000256" key="1">
    <source>
        <dbReference type="SAM" id="MobiDB-lite"/>
    </source>
</evidence>
<dbReference type="EMBL" id="CYRY02044059">
    <property type="protein sequence ID" value="VCX38819.1"/>
    <property type="molecule type" value="Genomic_DNA"/>
</dbReference>
<feature type="chain" id="PRO_5040937843" evidence="2">
    <location>
        <begin position="22"/>
        <end position="105"/>
    </location>
</feature>
<evidence type="ECO:0000256" key="2">
    <source>
        <dbReference type="SAM" id="SignalP"/>
    </source>
</evidence>
<dbReference type="Proteomes" id="UP000269945">
    <property type="component" value="Unassembled WGS sequence"/>
</dbReference>
<evidence type="ECO:0000313" key="3">
    <source>
        <dbReference type="EMBL" id="VCX38819.1"/>
    </source>
</evidence>
<accession>A0A9X9Q853</accession>
<feature type="non-terminal residue" evidence="3">
    <location>
        <position position="105"/>
    </location>
</feature>
<sequence>WMWPSVPAGSRSLLLFALAKGSEEWRFWRADIGQDPLFLGGNGRWKASWEKAGGSSRGRAGPGVSGSGPPQSGDSPKVKVPREPPRWTAARLRLPARLRSAPTVP</sequence>
<protein>
    <submittedName>
        <fullName evidence="3">Uncharacterized protein</fullName>
    </submittedName>
</protein>
<gene>
    <name evidence="3" type="ORF">BN2614_LOCUS3</name>
</gene>
<feature type="non-terminal residue" evidence="3">
    <location>
        <position position="1"/>
    </location>
</feature>
<feature type="signal peptide" evidence="2">
    <location>
        <begin position="1"/>
        <end position="21"/>
    </location>
</feature>
<dbReference type="AlphaFoldDB" id="A0A9X9Q853"/>
<reference evidence="3 4" key="1">
    <citation type="submission" date="2018-10" db="EMBL/GenBank/DDBJ databases">
        <authorList>
            <person name="Ekblom R."/>
            <person name="Jareborg N."/>
        </authorList>
    </citation>
    <scope>NUCLEOTIDE SEQUENCE [LARGE SCALE GENOMIC DNA]</scope>
    <source>
        <tissue evidence="3">Muscle</tissue>
    </source>
</reference>
<feature type="compositionally biased region" description="Basic and acidic residues" evidence="1">
    <location>
        <begin position="76"/>
        <end position="85"/>
    </location>
</feature>